<feature type="signal peptide" evidence="1">
    <location>
        <begin position="1"/>
        <end position="22"/>
    </location>
</feature>
<dbReference type="OrthoDB" id="8923849at2759"/>
<feature type="chain" id="PRO_5035893000" evidence="1">
    <location>
        <begin position="23"/>
        <end position="155"/>
    </location>
</feature>
<reference evidence="2" key="1">
    <citation type="submission" date="2021-05" db="EMBL/GenBank/DDBJ databases">
        <authorList>
            <person name="Tigano A."/>
        </authorList>
    </citation>
    <scope>NUCLEOTIDE SEQUENCE</scope>
</reference>
<proteinExistence type="predicted"/>
<keyword evidence="1" id="KW-0732">Signal</keyword>
<keyword evidence="3" id="KW-1185">Reference proteome</keyword>
<comment type="caution">
    <text evidence="2">The sequence shown here is derived from an EMBL/GenBank/DDBJ whole genome shotgun (WGS) entry which is preliminary data.</text>
</comment>
<dbReference type="InterPro" id="IPR038329">
    <property type="entry name" value="TSLP_sf"/>
</dbReference>
<organism evidence="2 3">
    <name type="scientific">Menidia menidia</name>
    <name type="common">Atlantic silverside</name>
    <dbReference type="NCBI Taxonomy" id="238744"/>
    <lineage>
        <taxon>Eukaryota</taxon>
        <taxon>Metazoa</taxon>
        <taxon>Chordata</taxon>
        <taxon>Craniata</taxon>
        <taxon>Vertebrata</taxon>
        <taxon>Euteleostomi</taxon>
        <taxon>Actinopterygii</taxon>
        <taxon>Neopterygii</taxon>
        <taxon>Teleostei</taxon>
        <taxon>Neoteleostei</taxon>
        <taxon>Acanthomorphata</taxon>
        <taxon>Ovalentaria</taxon>
        <taxon>Atherinomorphae</taxon>
        <taxon>Atheriniformes</taxon>
        <taxon>Atherinopsidae</taxon>
        <taxon>Menidiinae</taxon>
        <taxon>Menidia</taxon>
    </lineage>
</organism>
<protein>
    <submittedName>
        <fullName evidence="2">(Atlantic silverside) hypothetical protein</fullName>
    </submittedName>
</protein>
<evidence type="ECO:0000256" key="1">
    <source>
        <dbReference type="SAM" id="SignalP"/>
    </source>
</evidence>
<gene>
    <name evidence="2" type="ORF">MMEN_LOCUS21761</name>
</gene>
<accession>A0A8S4C2E6</accession>
<dbReference type="AlphaFoldDB" id="A0A8S4C2E6"/>
<evidence type="ECO:0000313" key="2">
    <source>
        <dbReference type="EMBL" id="CAG6021558.1"/>
    </source>
</evidence>
<dbReference type="EMBL" id="CAJRST010041110">
    <property type="protein sequence ID" value="CAG6021558.1"/>
    <property type="molecule type" value="Genomic_DNA"/>
</dbReference>
<name>A0A8S4C2E6_9TELE</name>
<sequence length="155" mass="17909">MCLTGTLLRSVLVLLLLANTCGKRRCNYKEILGSYREVIFVELQNLNLTLSQNTFKERDPCPSGKARQILISIYGMTQKIHCRSGKHLSEMEKPIESMELLIIQNCSPDYMAKKDLCSAVRKIKGKKRKRIMLIRVIKQLIICWEKLQSVYMVSK</sequence>
<evidence type="ECO:0000313" key="3">
    <source>
        <dbReference type="Proteomes" id="UP000677803"/>
    </source>
</evidence>
<dbReference type="Proteomes" id="UP000677803">
    <property type="component" value="Unassembled WGS sequence"/>
</dbReference>
<dbReference type="Gene3D" id="1.20.1250.90">
    <property type="entry name" value="Thymic stromal lymphopoietin"/>
    <property type="match status" value="1"/>
</dbReference>